<feature type="chain" id="PRO_5045095797" description="carbonic anhydrase" evidence="7">
    <location>
        <begin position="26"/>
        <end position="252"/>
    </location>
</feature>
<sequence length="252" mass="27336">MKLQKLIRHFTMAALALCAATWANAEGPRPHWEYEGKHGAAHWGELEPGFEACARGASQSPIDIRNTVKEELPALDFQYTAGAPTLVNNGHTVQVNMPAGSKLVVEGKAMELLQFHFHTPSEEAIGGKRAAMVAHFVHKDTDGALGVVAVLIQPGKTNAAWAPIFEHLPRMGETLTVDGLTLNPGALLPTKKGYYSFAGSLTTPPCSEGVKWMVLKEPVKLGDKQIKAFRQLYNANARPLQPLNGRVVKESV</sequence>
<evidence type="ECO:0000256" key="2">
    <source>
        <dbReference type="ARBA" id="ARBA00012925"/>
    </source>
</evidence>
<keyword evidence="4" id="KW-0862">Zinc</keyword>
<evidence type="ECO:0000259" key="8">
    <source>
        <dbReference type="PROSITE" id="PS51144"/>
    </source>
</evidence>
<dbReference type="SUPFAM" id="SSF51069">
    <property type="entry name" value="Carbonic anhydrase"/>
    <property type="match status" value="1"/>
</dbReference>
<dbReference type="PANTHER" id="PTHR18952">
    <property type="entry name" value="CARBONIC ANHYDRASE"/>
    <property type="match status" value="1"/>
</dbReference>
<dbReference type="Pfam" id="PF00194">
    <property type="entry name" value="Carb_anhydrase"/>
    <property type="match status" value="1"/>
</dbReference>
<comment type="caution">
    <text evidence="9">The sequence shown here is derived from an EMBL/GenBank/DDBJ whole genome shotgun (WGS) entry which is preliminary data.</text>
</comment>
<accession>A0ABU1WM65</accession>
<dbReference type="PANTHER" id="PTHR18952:SF265">
    <property type="entry name" value="CARBONIC ANHYDRASE"/>
    <property type="match status" value="1"/>
</dbReference>
<keyword evidence="5 9" id="KW-0456">Lyase</keyword>
<gene>
    <name evidence="9" type="ORF">J2W49_002085</name>
</gene>
<dbReference type="InterPro" id="IPR023561">
    <property type="entry name" value="Carbonic_anhydrase_a-class"/>
</dbReference>
<evidence type="ECO:0000256" key="6">
    <source>
        <dbReference type="ARBA" id="ARBA00048348"/>
    </source>
</evidence>
<evidence type="ECO:0000256" key="4">
    <source>
        <dbReference type="ARBA" id="ARBA00022833"/>
    </source>
</evidence>
<dbReference type="CDD" id="cd03124">
    <property type="entry name" value="alpha_CA_prokaryotic_like"/>
    <property type="match status" value="1"/>
</dbReference>
<evidence type="ECO:0000256" key="7">
    <source>
        <dbReference type="SAM" id="SignalP"/>
    </source>
</evidence>
<keyword evidence="10" id="KW-1185">Reference proteome</keyword>
<dbReference type="GO" id="GO:0004089">
    <property type="term" value="F:carbonate dehydratase activity"/>
    <property type="evidence" value="ECO:0007669"/>
    <property type="project" value="UniProtKB-EC"/>
</dbReference>
<name>A0ABU1WM65_9BURK</name>
<evidence type="ECO:0000256" key="1">
    <source>
        <dbReference type="ARBA" id="ARBA00010718"/>
    </source>
</evidence>
<comment type="similarity">
    <text evidence="1">Belongs to the alpha-carbonic anhydrase family.</text>
</comment>
<keyword evidence="3" id="KW-0479">Metal-binding</keyword>
<evidence type="ECO:0000313" key="9">
    <source>
        <dbReference type="EMBL" id="MDR7150127.1"/>
    </source>
</evidence>
<comment type="catalytic activity">
    <reaction evidence="6">
        <text>hydrogencarbonate + H(+) = CO2 + H2O</text>
        <dbReference type="Rhea" id="RHEA:10748"/>
        <dbReference type="ChEBI" id="CHEBI:15377"/>
        <dbReference type="ChEBI" id="CHEBI:15378"/>
        <dbReference type="ChEBI" id="CHEBI:16526"/>
        <dbReference type="ChEBI" id="CHEBI:17544"/>
        <dbReference type="EC" id="4.2.1.1"/>
    </reaction>
</comment>
<dbReference type="PROSITE" id="PS51144">
    <property type="entry name" value="ALPHA_CA_2"/>
    <property type="match status" value="1"/>
</dbReference>
<dbReference type="SMART" id="SM01057">
    <property type="entry name" value="Carb_anhydrase"/>
    <property type="match status" value="1"/>
</dbReference>
<dbReference type="Proteomes" id="UP001265700">
    <property type="component" value="Unassembled WGS sequence"/>
</dbReference>
<dbReference type="EMBL" id="JAVDWU010000004">
    <property type="protein sequence ID" value="MDR7150127.1"/>
    <property type="molecule type" value="Genomic_DNA"/>
</dbReference>
<evidence type="ECO:0000256" key="5">
    <source>
        <dbReference type="ARBA" id="ARBA00023239"/>
    </source>
</evidence>
<proteinExistence type="inferred from homology"/>
<dbReference type="Gene3D" id="3.10.200.10">
    <property type="entry name" value="Alpha carbonic anhydrase"/>
    <property type="match status" value="1"/>
</dbReference>
<keyword evidence="7" id="KW-0732">Signal</keyword>
<evidence type="ECO:0000313" key="10">
    <source>
        <dbReference type="Proteomes" id="UP001265700"/>
    </source>
</evidence>
<dbReference type="EC" id="4.2.1.1" evidence="2"/>
<organism evidence="9 10">
    <name type="scientific">Hydrogenophaga palleronii</name>
    <dbReference type="NCBI Taxonomy" id="65655"/>
    <lineage>
        <taxon>Bacteria</taxon>
        <taxon>Pseudomonadati</taxon>
        <taxon>Pseudomonadota</taxon>
        <taxon>Betaproteobacteria</taxon>
        <taxon>Burkholderiales</taxon>
        <taxon>Comamonadaceae</taxon>
        <taxon>Hydrogenophaga</taxon>
    </lineage>
</organism>
<protein>
    <recommendedName>
        <fullName evidence="2">carbonic anhydrase</fullName>
        <ecNumber evidence="2">4.2.1.1</ecNumber>
    </recommendedName>
</protein>
<feature type="domain" description="Alpha-carbonic anhydrase" evidence="8">
    <location>
        <begin position="30"/>
        <end position="252"/>
    </location>
</feature>
<dbReference type="RefSeq" id="WP_310315348.1">
    <property type="nucleotide sequence ID" value="NZ_JAVDWU010000004.1"/>
</dbReference>
<reference evidence="9 10" key="1">
    <citation type="submission" date="2023-07" db="EMBL/GenBank/DDBJ databases">
        <title>Sorghum-associated microbial communities from plants grown in Nebraska, USA.</title>
        <authorList>
            <person name="Schachtman D."/>
        </authorList>
    </citation>
    <scope>NUCLEOTIDE SEQUENCE [LARGE SCALE GENOMIC DNA]</scope>
    <source>
        <strain evidence="9 10">4249</strain>
    </source>
</reference>
<dbReference type="InterPro" id="IPR001148">
    <property type="entry name" value="CA_dom"/>
</dbReference>
<feature type="signal peptide" evidence="7">
    <location>
        <begin position="1"/>
        <end position="25"/>
    </location>
</feature>
<evidence type="ECO:0000256" key="3">
    <source>
        <dbReference type="ARBA" id="ARBA00022723"/>
    </source>
</evidence>
<dbReference type="InterPro" id="IPR041891">
    <property type="entry name" value="Alpha_CA_prokaryot-like"/>
</dbReference>
<dbReference type="InterPro" id="IPR036398">
    <property type="entry name" value="CA_dom_sf"/>
</dbReference>